<feature type="region of interest" description="Disordered" evidence="1">
    <location>
        <begin position="355"/>
        <end position="374"/>
    </location>
</feature>
<feature type="compositionally biased region" description="Low complexity" evidence="1">
    <location>
        <begin position="454"/>
        <end position="463"/>
    </location>
</feature>
<evidence type="ECO:0000256" key="2">
    <source>
        <dbReference type="SAM" id="Phobius"/>
    </source>
</evidence>
<dbReference type="Gene3D" id="2.60.120.260">
    <property type="entry name" value="Galactose-binding domain-like"/>
    <property type="match status" value="1"/>
</dbReference>
<dbReference type="EMBL" id="NBII01000004">
    <property type="protein sequence ID" value="PAV20201.1"/>
    <property type="molecule type" value="Genomic_DNA"/>
</dbReference>
<evidence type="ECO:0000313" key="4">
    <source>
        <dbReference type="Proteomes" id="UP000217199"/>
    </source>
</evidence>
<dbReference type="OrthoDB" id="3267061at2759"/>
<feature type="region of interest" description="Disordered" evidence="1">
    <location>
        <begin position="189"/>
        <end position="208"/>
    </location>
</feature>
<reference evidence="3 4" key="1">
    <citation type="journal article" date="2017" name="Mol. Ecol.">
        <title>Comparative and population genomic landscape of Phellinus noxius: A hypervariable fungus causing root rot in trees.</title>
        <authorList>
            <person name="Chung C.L."/>
            <person name="Lee T.J."/>
            <person name="Akiba M."/>
            <person name="Lee H.H."/>
            <person name="Kuo T.H."/>
            <person name="Liu D."/>
            <person name="Ke H.M."/>
            <person name="Yokoi T."/>
            <person name="Roa M.B."/>
            <person name="Lu M.J."/>
            <person name="Chang Y.Y."/>
            <person name="Ann P.J."/>
            <person name="Tsai J.N."/>
            <person name="Chen C.Y."/>
            <person name="Tzean S.S."/>
            <person name="Ota Y."/>
            <person name="Hattori T."/>
            <person name="Sahashi N."/>
            <person name="Liou R.F."/>
            <person name="Kikuchi T."/>
            <person name="Tsai I.J."/>
        </authorList>
    </citation>
    <scope>NUCLEOTIDE SEQUENCE [LARGE SCALE GENOMIC DNA]</scope>
    <source>
        <strain evidence="3 4">FFPRI411160</strain>
    </source>
</reference>
<dbReference type="STRING" id="2282107.A0A286UKQ7"/>
<accession>A0A286UKQ7</accession>
<feature type="compositionally biased region" description="Low complexity" evidence="1">
    <location>
        <begin position="189"/>
        <end position="202"/>
    </location>
</feature>
<dbReference type="InParanoid" id="A0A286UKQ7"/>
<evidence type="ECO:0000256" key="1">
    <source>
        <dbReference type="SAM" id="MobiDB-lite"/>
    </source>
</evidence>
<keyword evidence="4" id="KW-1185">Reference proteome</keyword>
<feature type="transmembrane region" description="Helical" evidence="2">
    <location>
        <begin position="213"/>
        <end position="236"/>
    </location>
</feature>
<dbReference type="Proteomes" id="UP000217199">
    <property type="component" value="Unassembled WGS sequence"/>
</dbReference>
<keyword evidence="2" id="KW-1133">Transmembrane helix</keyword>
<evidence type="ECO:0000313" key="3">
    <source>
        <dbReference type="EMBL" id="PAV20201.1"/>
    </source>
</evidence>
<sequence length="480" mass="52963">MNSPPFDCLRVQGRDWLTENGRRTTSSFPYQNSNSGISYFPEYCTTYTDTNNDCLGAWWDTTLTDGSLIKTTEGPNSQYGNAQNSFNYSFYGSSVELHGLTYSYGANMIIQIDDYLTLVSSVPQDTSAGGELSRSMLWNITGLDPSVEHHLEVVWCASHPQANDTLTIATPIYFDHLAIKDFRDGSTSSSTSTTSEVSMTPSASPSSHLDGKIIAAIVIAALIALFAIGSTMYLIFRHYYEYGLPYKRRGRAYEDFRIDSPHDFTFKHLSTSSVELGPPTPLKSLPTLYSDAMESFIEMDCISLKEPSSADLESGSGSGSTLPELKKGEEPVPSPSTSTRKPLRISISKAPLSRMNTMKSSDDETSQTRCPDTPYTSFRVETATVVRPQDAHIVPTLPPGMRVLSPRIIRPVSSKSRRYTRARSKHLHALSPTLRVEDIPLPSFTPGHLDLDMRPSTSSSRPSFDSVLTRSVPPPYALLP</sequence>
<feature type="region of interest" description="Disordered" evidence="1">
    <location>
        <begin position="308"/>
        <end position="343"/>
    </location>
</feature>
<keyword evidence="2" id="KW-0472">Membrane</keyword>
<protein>
    <submittedName>
        <fullName evidence="3">Uncharacterized protein</fullName>
    </submittedName>
</protein>
<organism evidence="3 4">
    <name type="scientific">Pyrrhoderma noxium</name>
    <dbReference type="NCBI Taxonomy" id="2282107"/>
    <lineage>
        <taxon>Eukaryota</taxon>
        <taxon>Fungi</taxon>
        <taxon>Dikarya</taxon>
        <taxon>Basidiomycota</taxon>
        <taxon>Agaricomycotina</taxon>
        <taxon>Agaricomycetes</taxon>
        <taxon>Hymenochaetales</taxon>
        <taxon>Hymenochaetaceae</taxon>
        <taxon>Pyrrhoderma</taxon>
    </lineage>
</organism>
<gene>
    <name evidence="3" type="ORF">PNOK_0513500</name>
</gene>
<comment type="caution">
    <text evidence="3">The sequence shown here is derived from an EMBL/GenBank/DDBJ whole genome shotgun (WGS) entry which is preliminary data.</text>
</comment>
<dbReference type="AlphaFoldDB" id="A0A286UKQ7"/>
<name>A0A286UKQ7_9AGAM</name>
<keyword evidence="2" id="KW-0812">Transmembrane</keyword>
<feature type="region of interest" description="Disordered" evidence="1">
    <location>
        <begin position="448"/>
        <end position="468"/>
    </location>
</feature>
<proteinExistence type="predicted"/>